<gene>
    <name evidence="1" type="ORF">SDRG_14206</name>
</gene>
<sequence length="521" mass="57788">MWTSIADVQPVILAFAEPLTQYLNGALDAELDFRAANREATVARIWADAFRNDWPGQLERLPQWSCLDKATYACIRSKAMYSNVMAYATSPNHWCIVGQHQYCNTNCALPAHPSWTPDIELSEADAAPMENLWLDVLAPFLECPIALAHAAIIGGHLQLLRYLIGEKSVVVADFGYIHEYGCSRPAMDIAAEYGHLEVLKLLHDGGALLCTTAAMDKAALNGHFHVVQDIVRFLQKHCNASFSPDVFEMAAAYNDLDLIQELHYVWHAPCTTAALDAAAAHSSVTIVDFLHRNRTEGCTALAMDSAAFRGALDVVRYLHEHRDEGCTTLALDAAARCGHLPVVQFLTEHRTEGGTVHAMDRAAHRAAHRGFDAVVRYLHEHRDEGCTTRAVDWAAAAGHLSIVRFLLEHRSEGGTYRGIYWAAARRDRDYPAILALLLLHDTTKMHSAAAVEHALRIGDRRTFNALLAAGCNGASDVNVDAITWRLLSRADALYDDPTTGEYGNTDRDEHKENFQFHINRF</sequence>
<name>T0Q3W6_SAPDV</name>
<dbReference type="InParanoid" id="T0Q3W6"/>
<dbReference type="Gene3D" id="1.25.40.20">
    <property type="entry name" value="Ankyrin repeat-containing domain"/>
    <property type="match status" value="2"/>
</dbReference>
<dbReference type="RefSeq" id="XP_008618540.1">
    <property type="nucleotide sequence ID" value="XM_008620318.1"/>
</dbReference>
<dbReference type="InterPro" id="IPR002110">
    <property type="entry name" value="Ankyrin_rpt"/>
</dbReference>
<protein>
    <submittedName>
        <fullName evidence="1">Uncharacterized protein</fullName>
    </submittedName>
</protein>
<dbReference type="STRING" id="1156394.T0Q3W6"/>
<organism evidence="1 2">
    <name type="scientific">Saprolegnia diclina (strain VS20)</name>
    <dbReference type="NCBI Taxonomy" id="1156394"/>
    <lineage>
        <taxon>Eukaryota</taxon>
        <taxon>Sar</taxon>
        <taxon>Stramenopiles</taxon>
        <taxon>Oomycota</taxon>
        <taxon>Saprolegniomycetes</taxon>
        <taxon>Saprolegniales</taxon>
        <taxon>Saprolegniaceae</taxon>
        <taxon>Saprolegnia</taxon>
    </lineage>
</organism>
<proteinExistence type="predicted"/>
<evidence type="ECO:0000313" key="1">
    <source>
        <dbReference type="EMBL" id="EQC28115.1"/>
    </source>
</evidence>
<dbReference type="Pfam" id="PF12796">
    <property type="entry name" value="Ank_2"/>
    <property type="match status" value="1"/>
</dbReference>
<dbReference type="PANTHER" id="PTHR46586">
    <property type="entry name" value="ANKYRIN REPEAT-CONTAINING PROTEIN"/>
    <property type="match status" value="1"/>
</dbReference>
<dbReference type="PANTHER" id="PTHR46586:SF3">
    <property type="entry name" value="ANKYRIN REPEAT-CONTAINING PROTEIN"/>
    <property type="match status" value="1"/>
</dbReference>
<dbReference type="OMA" id="RIWADAF"/>
<dbReference type="SMART" id="SM00248">
    <property type="entry name" value="ANK"/>
    <property type="match status" value="4"/>
</dbReference>
<dbReference type="SUPFAM" id="SSF48403">
    <property type="entry name" value="Ankyrin repeat"/>
    <property type="match status" value="1"/>
</dbReference>
<dbReference type="AlphaFoldDB" id="T0Q3W6"/>
<reference evidence="1 2" key="1">
    <citation type="submission" date="2012-04" db="EMBL/GenBank/DDBJ databases">
        <title>The Genome Sequence of Saprolegnia declina VS20.</title>
        <authorList>
            <consortium name="The Broad Institute Genome Sequencing Platform"/>
            <person name="Russ C."/>
            <person name="Nusbaum C."/>
            <person name="Tyler B."/>
            <person name="van West P."/>
            <person name="Dieguez-Uribeondo J."/>
            <person name="de Bruijn I."/>
            <person name="Tripathy S."/>
            <person name="Jiang R."/>
            <person name="Young S.K."/>
            <person name="Zeng Q."/>
            <person name="Gargeya S."/>
            <person name="Fitzgerald M."/>
            <person name="Haas B."/>
            <person name="Abouelleil A."/>
            <person name="Alvarado L."/>
            <person name="Arachchi H.M."/>
            <person name="Berlin A."/>
            <person name="Chapman S.B."/>
            <person name="Goldberg J."/>
            <person name="Griggs A."/>
            <person name="Gujja S."/>
            <person name="Hansen M."/>
            <person name="Howarth C."/>
            <person name="Imamovic A."/>
            <person name="Larimer J."/>
            <person name="McCowen C."/>
            <person name="Montmayeur A."/>
            <person name="Murphy C."/>
            <person name="Neiman D."/>
            <person name="Pearson M."/>
            <person name="Priest M."/>
            <person name="Roberts A."/>
            <person name="Saif S."/>
            <person name="Shea T."/>
            <person name="Sisk P."/>
            <person name="Sykes S."/>
            <person name="Wortman J."/>
            <person name="Nusbaum C."/>
            <person name="Birren B."/>
        </authorList>
    </citation>
    <scope>NUCLEOTIDE SEQUENCE [LARGE SCALE GENOMIC DNA]</scope>
    <source>
        <strain evidence="1 2">VS20</strain>
    </source>
</reference>
<dbReference type="InterPro" id="IPR052050">
    <property type="entry name" value="SecEffector_AnkRepeat"/>
</dbReference>
<dbReference type="Proteomes" id="UP000030762">
    <property type="component" value="Unassembled WGS sequence"/>
</dbReference>
<dbReference type="GeneID" id="19954933"/>
<dbReference type="OrthoDB" id="63159at2759"/>
<dbReference type="EMBL" id="JH767199">
    <property type="protein sequence ID" value="EQC28115.1"/>
    <property type="molecule type" value="Genomic_DNA"/>
</dbReference>
<evidence type="ECO:0000313" key="2">
    <source>
        <dbReference type="Proteomes" id="UP000030762"/>
    </source>
</evidence>
<keyword evidence="2" id="KW-1185">Reference proteome</keyword>
<dbReference type="Pfam" id="PF13637">
    <property type="entry name" value="Ank_4"/>
    <property type="match status" value="1"/>
</dbReference>
<dbReference type="VEuPathDB" id="FungiDB:SDRG_14206"/>
<dbReference type="InterPro" id="IPR036770">
    <property type="entry name" value="Ankyrin_rpt-contain_sf"/>
</dbReference>
<accession>T0Q3W6</accession>